<accession>A0A935UGC5</accession>
<feature type="compositionally biased region" description="Polar residues" evidence="1">
    <location>
        <begin position="93"/>
        <end position="113"/>
    </location>
</feature>
<proteinExistence type="predicted"/>
<name>A0A935UGC5_9PROT</name>
<evidence type="ECO:0000259" key="2">
    <source>
        <dbReference type="Pfam" id="PF14237"/>
    </source>
</evidence>
<organism evidence="3 4">
    <name type="scientific">Candidatus Accumulibacter proximus</name>
    <dbReference type="NCBI Taxonomy" id="2954385"/>
    <lineage>
        <taxon>Bacteria</taxon>
        <taxon>Pseudomonadati</taxon>
        <taxon>Pseudomonadota</taxon>
        <taxon>Betaproteobacteria</taxon>
        <taxon>Candidatus Accumulibacter</taxon>
    </lineage>
</organism>
<dbReference type="AlphaFoldDB" id="A0A935UGC5"/>
<dbReference type="InterPro" id="IPR025640">
    <property type="entry name" value="GYF_2"/>
</dbReference>
<feature type="compositionally biased region" description="Low complexity" evidence="1">
    <location>
        <begin position="189"/>
        <end position="198"/>
    </location>
</feature>
<evidence type="ECO:0000256" key="1">
    <source>
        <dbReference type="SAM" id="MobiDB-lite"/>
    </source>
</evidence>
<dbReference type="Proteomes" id="UP000697998">
    <property type="component" value="Unassembled WGS sequence"/>
</dbReference>
<evidence type="ECO:0000313" key="3">
    <source>
        <dbReference type="EMBL" id="MBK7674303.1"/>
    </source>
</evidence>
<gene>
    <name evidence="3" type="ORF">IPJ27_05785</name>
</gene>
<dbReference type="EMBL" id="JADJMH010000003">
    <property type="protein sequence ID" value="MBK7674303.1"/>
    <property type="molecule type" value="Genomic_DNA"/>
</dbReference>
<sequence>MSKEYMVARDGEQFGPYESNVLLDYLAQGHVVLEDYIWCSGMANWETLSSMKEQVEREVAQAAAIQPTTPAILDLPLAAPTVLDTPQASAFLSTEQTRQTEPAATSGAATPTISRRAASGSDGSRCPANERASEYHARQAPTGEQNSRRSVRGGSNHPRHATSSANECLMRRKRAHPRWAAQETKRDTAAAAATQRDAPTGHAEIPELPLALAGRYRVVRLLARGGEGFVLWPKDPAAKDCA</sequence>
<evidence type="ECO:0000313" key="4">
    <source>
        <dbReference type="Proteomes" id="UP000697998"/>
    </source>
</evidence>
<feature type="compositionally biased region" description="Low complexity" evidence="1">
    <location>
        <begin position="114"/>
        <end position="125"/>
    </location>
</feature>
<feature type="domain" description="GYF" evidence="2">
    <location>
        <begin position="5"/>
        <end position="53"/>
    </location>
</feature>
<reference evidence="3 4" key="1">
    <citation type="submission" date="2020-10" db="EMBL/GenBank/DDBJ databases">
        <title>Connecting structure to function with the recovery of over 1000 high-quality activated sludge metagenome-assembled genomes encoding full-length rRNA genes using long-read sequencing.</title>
        <authorList>
            <person name="Singleton C.M."/>
            <person name="Petriglieri F."/>
            <person name="Kristensen J.M."/>
            <person name="Kirkegaard R.H."/>
            <person name="Michaelsen T.Y."/>
            <person name="Andersen M.H."/>
            <person name="Karst S.M."/>
            <person name="Dueholm M.S."/>
            <person name="Nielsen P.H."/>
            <person name="Albertsen M."/>
        </authorList>
    </citation>
    <scope>NUCLEOTIDE SEQUENCE [LARGE SCALE GENOMIC DNA]</scope>
    <source>
        <strain evidence="3">EsbW_18-Q3-R4-48_BATAC.285</strain>
    </source>
</reference>
<dbReference type="Pfam" id="PF14237">
    <property type="entry name" value="GYF_2"/>
    <property type="match status" value="1"/>
</dbReference>
<comment type="caution">
    <text evidence="3">The sequence shown here is derived from an EMBL/GenBank/DDBJ whole genome shotgun (WGS) entry which is preliminary data.</text>
</comment>
<protein>
    <submittedName>
        <fullName evidence="3">DUF4339 domain-containing protein</fullName>
    </submittedName>
</protein>
<feature type="region of interest" description="Disordered" evidence="1">
    <location>
        <begin position="93"/>
        <end position="202"/>
    </location>
</feature>